<keyword evidence="3" id="KW-1185">Reference proteome</keyword>
<gene>
    <name evidence="2" type="primary">yafP</name>
    <name evidence="2" type="ORF">KSP9073_01805</name>
</gene>
<dbReference type="Proteomes" id="UP000244934">
    <property type="component" value="Unassembled WGS sequence"/>
</dbReference>
<evidence type="ECO:0000313" key="3">
    <source>
        <dbReference type="Proteomes" id="UP000244934"/>
    </source>
</evidence>
<reference evidence="3" key="1">
    <citation type="submission" date="2018-03" db="EMBL/GenBank/DDBJ databases">
        <authorList>
            <person name="Navarro De La Torre S."/>
        </authorList>
    </citation>
    <scope>NUCLEOTIDE SEQUENCE [LARGE SCALE GENOMIC DNA]</scope>
    <source>
        <strain evidence="3">EAod3</strain>
    </source>
</reference>
<name>A0A2R8CLX7_9GAMM</name>
<dbReference type="Gene3D" id="3.40.630.30">
    <property type="match status" value="1"/>
</dbReference>
<dbReference type="EMBL" id="ONZI01000002">
    <property type="protein sequence ID" value="SPJ33784.1"/>
    <property type="molecule type" value="Genomic_DNA"/>
</dbReference>
<sequence length="172" mass="19417">MAATAFCIRDYRTGDADTTLTIFQRAVREVAARDYTPAEIEAWAGHIDRNVWANSLERQFTWIATRGNTPAGFASLTDYGHLDMLFVSPDHQRRGVASALLMTAEQAVRQRGMNRMTTEASLTALPFFKARGFEVVRAQEMKRCGEVLRNFRMEKYLKAVEPGVRPARTGQI</sequence>
<dbReference type="Pfam" id="PF13673">
    <property type="entry name" value="Acetyltransf_10"/>
    <property type="match status" value="1"/>
</dbReference>
<dbReference type="PANTHER" id="PTHR43451">
    <property type="entry name" value="ACETYLTRANSFERASE (GNAT) FAMILY PROTEIN"/>
    <property type="match status" value="1"/>
</dbReference>
<dbReference type="PROSITE" id="PS51186">
    <property type="entry name" value="GNAT"/>
    <property type="match status" value="1"/>
</dbReference>
<dbReference type="SUPFAM" id="SSF55729">
    <property type="entry name" value="Acyl-CoA N-acyltransferases (Nat)"/>
    <property type="match status" value="1"/>
</dbReference>
<protein>
    <submittedName>
        <fullName evidence="2">Putative N-acetyltransferase YafP</fullName>
        <ecNumber evidence="2">2.3.1.-</ecNumber>
    </submittedName>
</protein>
<dbReference type="PANTHER" id="PTHR43451:SF1">
    <property type="entry name" value="ACETYLTRANSFERASE"/>
    <property type="match status" value="1"/>
</dbReference>
<dbReference type="CDD" id="cd04301">
    <property type="entry name" value="NAT_SF"/>
    <property type="match status" value="1"/>
</dbReference>
<proteinExistence type="predicted"/>
<keyword evidence="2" id="KW-0012">Acyltransferase</keyword>
<dbReference type="AlphaFoldDB" id="A0A2R8CLX7"/>
<evidence type="ECO:0000313" key="2">
    <source>
        <dbReference type="EMBL" id="SPJ33784.1"/>
    </source>
</evidence>
<feature type="domain" description="N-acetyltransferase" evidence="1">
    <location>
        <begin position="6"/>
        <end position="158"/>
    </location>
</feature>
<dbReference type="InterPro" id="IPR016181">
    <property type="entry name" value="Acyl_CoA_acyltransferase"/>
</dbReference>
<dbReference type="InterPro" id="IPR000182">
    <property type="entry name" value="GNAT_dom"/>
</dbReference>
<organism evidence="2 3">
    <name type="scientific">Kushneria phyllosphaerae</name>
    <dbReference type="NCBI Taxonomy" id="2100822"/>
    <lineage>
        <taxon>Bacteria</taxon>
        <taxon>Pseudomonadati</taxon>
        <taxon>Pseudomonadota</taxon>
        <taxon>Gammaproteobacteria</taxon>
        <taxon>Oceanospirillales</taxon>
        <taxon>Halomonadaceae</taxon>
        <taxon>Kushneria</taxon>
    </lineage>
</organism>
<dbReference type="EC" id="2.3.1.-" evidence="2"/>
<accession>A0A2R8CLX7</accession>
<dbReference type="GO" id="GO:0016747">
    <property type="term" value="F:acyltransferase activity, transferring groups other than amino-acyl groups"/>
    <property type="evidence" value="ECO:0007669"/>
    <property type="project" value="InterPro"/>
</dbReference>
<keyword evidence="2" id="KW-0808">Transferase</keyword>
<evidence type="ECO:0000259" key="1">
    <source>
        <dbReference type="PROSITE" id="PS51186"/>
    </source>
</evidence>
<dbReference type="RefSeq" id="WP_207771448.1">
    <property type="nucleotide sequence ID" value="NZ_ONZI01000002.1"/>
</dbReference>
<dbReference type="InterPro" id="IPR052564">
    <property type="entry name" value="N-acetyltrans/Recomb-assoc"/>
</dbReference>